<evidence type="ECO:0000259" key="3">
    <source>
        <dbReference type="PROSITE" id="PS50883"/>
    </source>
</evidence>
<dbReference type="Proteomes" id="UP000253201">
    <property type="component" value="Unassembled WGS sequence"/>
</dbReference>
<dbReference type="InterPro" id="IPR013767">
    <property type="entry name" value="PAS_fold"/>
</dbReference>
<dbReference type="Gene3D" id="3.20.20.450">
    <property type="entry name" value="EAL domain"/>
    <property type="match status" value="1"/>
</dbReference>
<dbReference type="Pfam" id="PF00563">
    <property type="entry name" value="EAL"/>
    <property type="match status" value="1"/>
</dbReference>
<dbReference type="SMART" id="SM00052">
    <property type="entry name" value="EAL"/>
    <property type="match status" value="1"/>
</dbReference>
<dbReference type="InterPro" id="IPR000160">
    <property type="entry name" value="GGDEF_dom"/>
</dbReference>
<feature type="domain" description="EAL" evidence="3">
    <location>
        <begin position="552"/>
        <end position="806"/>
    </location>
</feature>
<dbReference type="NCBIfam" id="NF008467">
    <property type="entry name" value="PRK11359.1"/>
    <property type="match status" value="1"/>
</dbReference>
<dbReference type="SMART" id="SM00267">
    <property type="entry name" value="GGDEF"/>
    <property type="match status" value="1"/>
</dbReference>
<dbReference type="InterPro" id="IPR001610">
    <property type="entry name" value="PAC"/>
</dbReference>
<gene>
    <name evidence="5" type="ORF">DFQ50_101226</name>
</gene>
<name>A0ABX9G624_9ENTR</name>
<dbReference type="PANTHER" id="PTHR44757">
    <property type="entry name" value="DIGUANYLATE CYCLASE DGCP"/>
    <property type="match status" value="1"/>
</dbReference>
<evidence type="ECO:0000259" key="4">
    <source>
        <dbReference type="PROSITE" id="PS50887"/>
    </source>
</evidence>
<dbReference type="PROSITE" id="PS50112">
    <property type="entry name" value="PAS"/>
    <property type="match status" value="2"/>
</dbReference>
<evidence type="ECO:0000259" key="2">
    <source>
        <dbReference type="PROSITE" id="PS50113"/>
    </source>
</evidence>
<evidence type="ECO:0000313" key="5">
    <source>
        <dbReference type="EMBL" id="RBP14755.1"/>
    </source>
</evidence>
<dbReference type="Gene3D" id="3.30.450.20">
    <property type="entry name" value="PAS domain"/>
    <property type="match status" value="2"/>
</dbReference>
<accession>A0ABX9G624</accession>
<sequence length="813" mass="92029">MLSHFRQYLPWWNIADPLDSHRGDILFSALEQNIMGSVLIDADDTIMFFNRAAEQLWGYRREEVLGRNVSLLIPHSLRAAHPGYIQHHREGAQSRVVGMSRELQLERKDGSKIWTRFALSRVDISGKICYLALVRDATREMAQKEQTRLLLLAVDHITKPVIVLDNQRRIVQGNQAFTEMSGMAIGDVVGQRLEHVLRLPEDLPEHRERIQRLLAKSHRDHAEFMLLACAGTSVWFKATINPVFNEQAELQNLVMTFTDVTEDRKIRELERTLLTAISRNPSFQDMGDLLCRSIEAVFPGSHVELTLSDEGIWATTPDTIGRQTAIRRIVSIRRRDGTKAGTLSIRTLAGRESRAFIDRVADISQHLASVAIEQEHSRRQIAQLMQFDPLTGLPNRGQLQDYLDQRLAGAHTAAPVIFLMTVDHFQDVIDAHGYATADQVLLTVANRLRDTLRPGQYLCKTEGPQFVLIDDENDVSNLSRVSEDLENSVHEPFILEQHTFSPTLSIGISYEAGKNLDWLLSTASSAMEHIRRSGGNGWQFFSPELNRAVTERMLLGAALKRAVSDHRLRLVYQPQINVDTGELYGLEALARWRDPEHGDVPPSRFITLAEEVGEIENIGRWVIREACRQLAQWRSQAFRVPALSVNLSALHFHSSQLFSQVAAAMEEFSIPGNQLTLEITESMMMDPDEALLQRIKMLRDAGVGLSIDDFGTGFSGLSRLVMLPVTEIKIDKSFVDGCLMDTRSRSLLEVITRIGQSFNMMVVAEGVETEEQLQLLRAIGCPVVQGYYFSRPLSPEDIPRWYQSDYQRIIDNL</sequence>
<dbReference type="InterPro" id="IPR000700">
    <property type="entry name" value="PAS-assoc_C"/>
</dbReference>
<dbReference type="Pfam" id="PF00990">
    <property type="entry name" value="GGDEF"/>
    <property type="match status" value="1"/>
</dbReference>
<proteinExistence type="predicted"/>
<organism evidence="5 6">
    <name type="scientific">Pseudocitrobacter faecalis</name>
    <dbReference type="NCBI Taxonomy" id="1398493"/>
    <lineage>
        <taxon>Bacteria</taxon>
        <taxon>Pseudomonadati</taxon>
        <taxon>Pseudomonadota</taxon>
        <taxon>Gammaproteobacteria</taxon>
        <taxon>Enterobacterales</taxon>
        <taxon>Enterobacteriaceae</taxon>
        <taxon>Pseudocitrobacter</taxon>
    </lineage>
</organism>
<dbReference type="Pfam" id="PF13426">
    <property type="entry name" value="PAS_9"/>
    <property type="match status" value="1"/>
</dbReference>
<dbReference type="PIRSF" id="PIRSF005925">
    <property type="entry name" value="Dos"/>
    <property type="match status" value="1"/>
</dbReference>
<feature type="domain" description="PAC" evidence="2">
    <location>
        <begin position="220"/>
        <end position="272"/>
    </location>
</feature>
<dbReference type="InterPro" id="IPR001633">
    <property type="entry name" value="EAL_dom"/>
</dbReference>
<dbReference type="SUPFAM" id="SSF55785">
    <property type="entry name" value="PYP-like sensor domain (PAS domain)"/>
    <property type="match status" value="2"/>
</dbReference>
<dbReference type="InterPro" id="IPR043128">
    <property type="entry name" value="Rev_trsase/Diguanyl_cyclase"/>
</dbReference>
<dbReference type="SUPFAM" id="SSF55073">
    <property type="entry name" value="Nucleotide cyclase"/>
    <property type="match status" value="1"/>
</dbReference>
<dbReference type="InterPro" id="IPR029787">
    <property type="entry name" value="Nucleotide_cyclase"/>
</dbReference>
<dbReference type="Gene3D" id="3.30.70.270">
    <property type="match status" value="1"/>
</dbReference>
<protein>
    <submittedName>
        <fullName evidence="5">Diguanylate cyclase/phosphodiesterase with PAS/PAC sensor(S)</fullName>
    </submittedName>
</protein>
<dbReference type="NCBIfam" id="TIGR00254">
    <property type="entry name" value="GGDEF"/>
    <property type="match status" value="1"/>
</dbReference>
<dbReference type="PROSITE" id="PS50887">
    <property type="entry name" value="GGDEF"/>
    <property type="match status" value="1"/>
</dbReference>
<dbReference type="PANTHER" id="PTHR44757:SF2">
    <property type="entry name" value="BIOFILM ARCHITECTURE MAINTENANCE PROTEIN MBAA"/>
    <property type="match status" value="1"/>
</dbReference>
<dbReference type="InterPro" id="IPR035965">
    <property type="entry name" value="PAS-like_dom_sf"/>
</dbReference>
<evidence type="ECO:0000313" key="6">
    <source>
        <dbReference type="Proteomes" id="UP000253201"/>
    </source>
</evidence>
<dbReference type="SMART" id="SM00086">
    <property type="entry name" value="PAC"/>
    <property type="match status" value="2"/>
</dbReference>
<dbReference type="InterPro" id="IPR035919">
    <property type="entry name" value="EAL_sf"/>
</dbReference>
<dbReference type="InterPro" id="IPR012226">
    <property type="entry name" value="Diguanyl_cyclase/Pdiesterase"/>
</dbReference>
<evidence type="ECO:0000259" key="1">
    <source>
        <dbReference type="PROSITE" id="PS50112"/>
    </source>
</evidence>
<feature type="domain" description="PAS" evidence="1">
    <location>
        <begin position="22"/>
        <end position="76"/>
    </location>
</feature>
<dbReference type="RefSeq" id="WP_113856900.1">
    <property type="nucleotide sequence ID" value="NZ_JAGYXR010000002.1"/>
</dbReference>
<dbReference type="EMBL" id="QNRL01000001">
    <property type="protein sequence ID" value="RBP14755.1"/>
    <property type="molecule type" value="Genomic_DNA"/>
</dbReference>
<dbReference type="CDD" id="cd01949">
    <property type="entry name" value="GGDEF"/>
    <property type="match status" value="1"/>
</dbReference>
<feature type="domain" description="GGDEF" evidence="4">
    <location>
        <begin position="413"/>
        <end position="543"/>
    </location>
</feature>
<dbReference type="InterPro" id="IPR000014">
    <property type="entry name" value="PAS"/>
</dbReference>
<dbReference type="PROSITE" id="PS50113">
    <property type="entry name" value="PAC"/>
    <property type="match status" value="1"/>
</dbReference>
<dbReference type="PROSITE" id="PS50883">
    <property type="entry name" value="EAL"/>
    <property type="match status" value="1"/>
</dbReference>
<dbReference type="SUPFAM" id="SSF141868">
    <property type="entry name" value="EAL domain-like"/>
    <property type="match status" value="1"/>
</dbReference>
<reference evidence="5 6" key="1">
    <citation type="submission" date="2018-06" db="EMBL/GenBank/DDBJ databases">
        <title>Genomic Encyclopedia of Type Strains, Phase IV (KMG-IV): sequencing the most valuable type-strain genomes for metagenomic binning, comparative biology and taxonomic classification.</title>
        <authorList>
            <person name="Goeker M."/>
        </authorList>
    </citation>
    <scope>NUCLEOTIDE SEQUENCE [LARGE SCALE GENOMIC DNA]</scope>
    <source>
        <strain evidence="5 6">DSM 27453</strain>
    </source>
</reference>
<dbReference type="SMART" id="SM00091">
    <property type="entry name" value="PAS"/>
    <property type="match status" value="2"/>
</dbReference>
<comment type="caution">
    <text evidence="5">The sequence shown here is derived from an EMBL/GenBank/DDBJ whole genome shotgun (WGS) entry which is preliminary data.</text>
</comment>
<dbReference type="CDD" id="cd01948">
    <property type="entry name" value="EAL"/>
    <property type="match status" value="1"/>
</dbReference>
<keyword evidence="6" id="KW-1185">Reference proteome</keyword>
<dbReference type="InterPro" id="IPR052155">
    <property type="entry name" value="Biofilm_reg_signaling"/>
</dbReference>
<dbReference type="Pfam" id="PF00989">
    <property type="entry name" value="PAS"/>
    <property type="match status" value="1"/>
</dbReference>
<dbReference type="CDD" id="cd00130">
    <property type="entry name" value="PAS"/>
    <property type="match status" value="2"/>
</dbReference>
<feature type="domain" description="PAS" evidence="1">
    <location>
        <begin position="146"/>
        <end position="217"/>
    </location>
</feature>
<dbReference type="NCBIfam" id="TIGR00229">
    <property type="entry name" value="sensory_box"/>
    <property type="match status" value="2"/>
</dbReference>